<reference evidence="8 9" key="1">
    <citation type="journal article" date="2018" name="Sci. Rep.">
        <title>Characterisation of pathogen-specific regions and novel effector candidates in Fusarium oxysporum f. sp. cepae.</title>
        <authorList>
            <person name="Armitage A.D."/>
            <person name="Taylor A."/>
            <person name="Sobczyk M.K."/>
            <person name="Baxter L."/>
            <person name="Greenfield B.P."/>
            <person name="Bates H.J."/>
            <person name="Wilson F."/>
            <person name="Jackson A.C."/>
            <person name="Ott S."/>
            <person name="Harrison R.J."/>
            <person name="Clarkson J.P."/>
        </authorList>
    </citation>
    <scope>NUCLEOTIDE SEQUENCE [LARGE SCALE GENOMIC DNA]</scope>
    <source>
        <strain evidence="8 9">Fo_A13</strain>
    </source>
</reference>
<dbReference type="InterPro" id="IPR052073">
    <property type="entry name" value="Amide_Lactam_Regulators"/>
</dbReference>
<dbReference type="GO" id="GO:0006351">
    <property type="term" value="P:DNA-templated transcription"/>
    <property type="evidence" value="ECO:0007669"/>
    <property type="project" value="InterPro"/>
</dbReference>
<keyword evidence="2" id="KW-0805">Transcription regulation</keyword>
<name>A0A420NEG0_FUSOX</name>
<evidence type="ECO:0000256" key="1">
    <source>
        <dbReference type="ARBA" id="ARBA00022833"/>
    </source>
</evidence>
<dbReference type="SMART" id="SM00906">
    <property type="entry name" value="Fungal_trans"/>
    <property type="match status" value="1"/>
</dbReference>
<dbReference type="VEuPathDB" id="FungiDB:FOZG_04405"/>
<evidence type="ECO:0000256" key="4">
    <source>
        <dbReference type="ARBA" id="ARBA00023163"/>
    </source>
</evidence>
<feature type="region of interest" description="Disordered" evidence="6">
    <location>
        <begin position="585"/>
        <end position="613"/>
    </location>
</feature>
<proteinExistence type="predicted"/>
<dbReference type="VEuPathDB" id="FungiDB:FOC1_g10009040"/>
<dbReference type="CDD" id="cd12148">
    <property type="entry name" value="fungal_TF_MHR"/>
    <property type="match status" value="1"/>
</dbReference>
<keyword evidence="4" id="KW-0804">Transcription</keyword>
<keyword evidence="3" id="KW-0238">DNA-binding</keyword>
<dbReference type="Pfam" id="PF04082">
    <property type="entry name" value="Fungal_trans"/>
    <property type="match status" value="1"/>
</dbReference>
<dbReference type="VEuPathDB" id="FungiDB:FOXG_19899"/>
<dbReference type="GO" id="GO:0003677">
    <property type="term" value="F:DNA binding"/>
    <property type="evidence" value="ECO:0007669"/>
    <property type="project" value="UniProtKB-KW"/>
</dbReference>
<dbReference type="PANTHER" id="PTHR47171:SF2">
    <property type="entry name" value="TRANSCRIPTION FACTOR, PUTATIVE-RELATED"/>
    <property type="match status" value="1"/>
</dbReference>
<dbReference type="EMBL" id="MRCX01000037">
    <property type="protein sequence ID" value="RKK78659.1"/>
    <property type="molecule type" value="Genomic_DNA"/>
</dbReference>
<dbReference type="Proteomes" id="UP000285084">
    <property type="component" value="Unassembled WGS sequence"/>
</dbReference>
<evidence type="ECO:0000313" key="8">
    <source>
        <dbReference type="EMBL" id="RKK78659.1"/>
    </source>
</evidence>
<evidence type="ECO:0000313" key="9">
    <source>
        <dbReference type="Proteomes" id="UP000285084"/>
    </source>
</evidence>
<accession>A0A420NEG0</accession>
<dbReference type="PANTHER" id="PTHR47171">
    <property type="entry name" value="FARA-RELATED"/>
    <property type="match status" value="1"/>
</dbReference>
<evidence type="ECO:0000256" key="3">
    <source>
        <dbReference type="ARBA" id="ARBA00023125"/>
    </source>
</evidence>
<dbReference type="VEuPathDB" id="FungiDB:FOMG_15666"/>
<evidence type="ECO:0000259" key="7">
    <source>
        <dbReference type="SMART" id="SM00906"/>
    </source>
</evidence>
<dbReference type="AlphaFoldDB" id="A0A420NEG0"/>
<dbReference type="VEuPathDB" id="FungiDB:FOC4_g10000997"/>
<organism evidence="8 9">
    <name type="scientific">Fusarium oxysporum</name>
    <name type="common">Fusarium vascular wilt</name>
    <dbReference type="NCBI Taxonomy" id="5507"/>
    <lineage>
        <taxon>Eukaryota</taxon>
        <taxon>Fungi</taxon>
        <taxon>Dikarya</taxon>
        <taxon>Ascomycota</taxon>
        <taxon>Pezizomycotina</taxon>
        <taxon>Sordariomycetes</taxon>
        <taxon>Hypocreomycetidae</taxon>
        <taxon>Hypocreales</taxon>
        <taxon>Nectriaceae</taxon>
        <taxon>Fusarium</taxon>
        <taxon>Fusarium oxysporum species complex</taxon>
    </lineage>
</organism>
<keyword evidence="1" id="KW-0862">Zinc</keyword>
<sequence length="650" mass="72547">MSESFNFKKTACSNCHKRKLRASCELRATSYELRADLHVFINSPHSRKRKHSFAVRPATYTNNSAKSTFSQGAAKAPHDEAQPEALALVTPEQSELSEIRSEGYSADQEPGLDQAVPYVSRTDILGPVPFSERLESGRAILSAEDSDTRCRQVLQVFNAGTTVSEPVALRLVNLFKSFCWPWAPIVEESWLLPKRRSSMPLLLLQSVLLAGSRVSSIGTIGQSVDLYQKAKARFFYGDNRMPLASVISALLLQWWSPTGPEQFSLGNSGFWMHIAVGLAHQLGLHREPSEGPHRGLRRRIWWTIVTRDILISIGVDRPRMINLEDSNVSPPTAADFQEESEGADVFIANVKICCIMGDLAERRRRSQFTPQYQQATQDALRQWLHGLPPRLRLFTLGSGAKIPNPYNLESRQIHVVFFVTLIILTNADNPLAASVTSLIASSFIASMFAEMQEAGDLQRLGPIFAFHSLAAALPLLSAQRLRSVSSWAAADFDKIYSALQELAEKWGSARGLLEPLMTAKQRTRVAADSSDLLESVSPPLRDLFSEFGSSTCSLWWLLQGEATHSHEFDTNADDVRAGDYFRALQGTGEEEEEEARTSTSRQQDFSMPDDTTWPALSEAEDMHHLRAPWELVPPQTSWSDDDWMLQLANT</sequence>
<gene>
    <name evidence="8" type="ORF">BFJ69_g5412</name>
</gene>
<dbReference type="GO" id="GO:0008270">
    <property type="term" value="F:zinc ion binding"/>
    <property type="evidence" value="ECO:0007669"/>
    <property type="project" value="InterPro"/>
</dbReference>
<dbReference type="VEuPathDB" id="FungiDB:FOIG_13822"/>
<protein>
    <recommendedName>
        <fullName evidence="7">Xylanolytic transcriptional activator regulatory domain-containing protein</fullName>
    </recommendedName>
</protein>
<evidence type="ECO:0000256" key="6">
    <source>
        <dbReference type="SAM" id="MobiDB-lite"/>
    </source>
</evidence>
<evidence type="ECO:0000256" key="2">
    <source>
        <dbReference type="ARBA" id="ARBA00023015"/>
    </source>
</evidence>
<evidence type="ECO:0000256" key="5">
    <source>
        <dbReference type="ARBA" id="ARBA00023242"/>
    </source>
</evidence>
<comment type="caution">
    <text evidence="8">The sequence shown here is derived from an EMBL/GenBank/DDBJ whole genome shotgun (WGS) entry which is preliminary data.</text>
</comment>
<dbReference type="InterPro" id="IPR007219">
    <property type="entry name" value="XnlR_reg_dom"/>
</dbReference>
<feature type="domain" description="Xylanolytic transcriptional activator regulatory" evidence="7">
    <location>
        <begin position="268"/>
        <end position="337"/>
    </location>
</feature>
<keyword evidence="5" id="KW-0539">Nucleus</keyword>